<evidence type="ECO:0008006" key="3">
    <source>
        <dbReference type="Google" id="ProtNLM"/>
    </source>
</evidence>
<keyword evidence="2" id="KW-1185">Reference proteome</keyword>
<accession>A0ABX8QRG8</accession>
<name>A0ABX8QRG8_9ACTN</name>
<reference evidence="1" key="1">
    <citation type="submission" date="2020-07" db="EMBL/GenBank/DDBJ databases">
        <authorList>
            <person name="Tarantini F.S."/>
            <person name="Hong K.W."/>
            <person name="Chan K.G."/>
        </authorList>
    </citation>
    <scope>NUCLEOTIDE SEQUENCE</scope>
    <source>
        <strain evidence="1">32-07</strain>
    </source>
</reference>
<evidence type="ECO:0000313" key="1">
    <source>
        <dbReference type="EMBL" id="QXJ21228.1"/>
    </source>
</evidence>
<dbReference type="EMBL" id="CP059572">
    <property type="protein sequence ID" value="QXJ21228.1"/>
    <property type="molecule type" value="Genomic_DNA"/>
</dbReference>
<organism evidence="1 2">
    <name type="scientific">Actinomadura graeca</name>
    <dbReference type="NCBI Taxonomy" id="2750812"/>
    <lineage>
        <taxon>Bacteria</taxon>
        <taxon>Bacillati</taxon>
        <taxon>Actinomycetota</taxon>
        <taxon>Actinomycetes</taxon>
        <taxon>Streptosporangiales</taxon>
        <taxon>Thermomonosporaceae</taxon>
        <taxon>Actinomadura</taxon>
    </lineage>
</organism>
<proteinExistence type="predicted"/>
<gene>
    <name evidence="1" type="ORF">AGRA3207_002063</name>
</gene>
<sequence>MATEAPSIGFRENDAAVAADAVPPHAAGAIKGPALTRTAWEAFFITASSRGFLGTLILRFVRVEESR</sequence>
<protein>
    <recommendedName>
        <fullName evidence="3">DUF397 domain-containing protein</fullName>
    </recommendedName>
</protein>
<dbReference type="Proteomes" id="UP001049518">
    <property type="component" value="Chromosome"/>
</dbReference>
<evidence type="ECO:0000313" key="2">
    <source>
        <dbReference type="Proteomes" id="UP001049518"/>
    </source>
</evidence>
<dbReference type="RefSeq" id="WP_231334371.1">
    <property type="nucleotide sequence ID" value="NZ_CP059572.1"/>
</dbReference>